<evidence type="ECO:0000256" key="1">
    <source>
        <dbReference type="ARBA" id="ARBA00022676"/>
    </source>
</evidence>
<evidence type="ECO:0000313" key="4">
    <source>
        <dbReference type="EMBL" id="MDL4839767.1"/>
    </source>
</evidence>
<dbReference type="GO" id="GO:0016757">
    <property type="term" value="F:glycosyltransferase activity"/>
    <property type="evidence" value="ECO:0007669"/>
    <property type="project" value="UniProtKB-KW"/>
</dbReference>
<proteinExistence type="predicted"/>
<feature type="domain" description="Glucosyltransferase 3-like C-terminal" evidence="3">
    <location>
        <begin position="274"/>
        <end position="381"/>
    </location>
</feature>
<sequence length="409" mass="47252">MNNIVCFLVTEHPFLDARIFKKEAKSLVKKGYKVTMIVPRKNGYLFDVDGNLFRNEFRDSTFYYEGIKIITYEQINYEQNLKELHYTLLSRGYNRFNDSLTCLGIKQEADFYHTHELFSLYSGIGIKRALTSKGKHCKLIYDSHELEPDPLSNQSNSVKKVKKSMLNIMLRELDFVITVSESIKSWYLSINSTLSVEVIYNSPPLASICESKKGNESSLVLGYEGDIGRNRGTFKKLINVLEMCNKSFYLRAKIIGGCKKSKQDSILEVPSHLRDKISFTGWVDYDSIPLEMKDVDLGWIDLDATNSLNNKYAMPNKFFSYLNNGVPVLVNNCEDMERFILSYNCGYVINKLQASALDYHQALIHLESDRKKINEMSRNAREIMKTEYNWGYMENRLYAVYDQLNNSGA</sequence>
<gene>
    <name evidence="4" type="ORF">QQS35_04755</name>
</gene>
<dbReference type="SUPFAM" id="SSF53756">
    <property type="entry name" value="UDP-Glycosyltransferase/glycogen phosphorylase"/>
    <property type="match status" value="1"/>
</dbReference>
<evidence type="ECO:0000313" key="5">
    <source>
        <dbReference type="Proteomes" id="UP001235343"/>
    </source>
</evidence>
<dbReference type="EMBL" id="JASTZU010000018">
    <property type="protein sequence ID" value="MDL4839767.1"/>
    <property type="molecule type" value="Genomic_DNA"/>
</dbReference>
<dbReference type="Gene3D" id="3.40.50.2000">
    <property type="entry name" value="Glycogen Phosphorylase B"/>
    <property type="match status" value="2"/>
</dbReference>
<dbReference type="Pfam" id="PF26337">
    <property type="entry name" value="Gtf3_C"/>
    <property type="match status" value="1"/>
</dbReference>
<accession>A0ABT7L3I7</accession>
<dbReference type="PANTHER" id="PTHR12526:SF629">
    <property type="entry name" value="TEICHURONIC ACID BIOSYNTHESIS GLYCOSYLTRANSFERASE TUAH-RELATED"/>
    <property type="match status" value="1"/>
</dbReference>
<dbReference type="PANTHER" id="PTHR12526">
    <property type="entry name" value="GLYCOSYLTRANSFERASE"/>
    <property type="match status" value="1"/>
</dbReference>
<dbReference type="InterPro" id="IPR058592">
    <property type="entry name" value="Gtf3_C"/>
</dbReference>
<evidence type="ECO:0000256" key="2">
    <source>
        <dbReference type="ARBA" id="ARBA00022679"/>
    </source>
</evidence>
<dbReference type="Proteomes" id="UP001235343">
    <property type="component" value="Unassembled WGS sequence"/>
</dbReference>
<name>A0ABT7L3I7_9BACI</name>
<keyword evidence="1 4" id="KW-0328">Glycosyltransferase</keyword>
<evidence type="ECO:0000259" key="3">
    <source>
        <dbReference type="Pfam" id="PF26337"/>
    </source>
</evidence>
<keyword evidence="5" id="KW-1185">Reference proteome</keyword>
<dbReference type="RefSeq" id="WP_285930720.1">
    <property type="nucleotide sequence ID" value="NZ_JASTZU010000018.1"/>
</dbReference>
<organism evidence="4 5">
    <name type="scientific">Aquibacillus rhizosphaerae</name>
    <dbReference type="NCBI Taxonomy" id="3051431"/>
    <lineage>
        <taxon>Bacteria</taxon>
        <taxon>Bacillati</taxon>
        <taxon>Bacillota</taxon>
        <taxon>Bacilli</taxon>
        <taxon>Bacillales</taxon>
        <taxon>Bacillaceae</taxon>
        <taxon>Aquibacillus</taxon>
    </lineage>
</organism>
<keyword evidence="2 4" id="KW-0808">Transferase</keyword>
<comment type="caution">
    <text evidence="4">The sequence shown here is derived from an EMBL/GenBank/DDBJ whole genome shotgun (WGS) entry which is preliminary data.</text>
</comment>
<dbReference type="EC" id="2.4.-.-" evidence="4"/>
<reference evidence="4 5" key="1">
    <citation type="submission" date="2023-06" db="EMBL/GenBank/DDBJ databases">
        <title>Aquibacillus rhizosphaerae LR5S19.</title>
        <authorList>
            <person name="Sun J.-Q."/>
        </authorList>
    </citation>
    <scope>NUCLEOTIDE SEQUENCE [LARGE SCALE GENOMIC DNA]</scope>
    <source>
        <strain evidence="4 5">LR5S19</strain>
    </source>
</reference>
<protein>
    <submittedName>
        <fullName evidence="4">Glycosyltransferase</fullName>
        <ecNumber evidence="4">2.4.-.-</ecNumber>
    </submittedName>
</protein>